<proteinExistence type="inferred from homology"/>
<organism evidence="6">
    <name type="scientific">mine drainage metagenome</name>
    <dbReference type="NCBI Taxonomy" id="410659"/>
    <lineage>
        <taxon>unclassified sequences</taxon>
        <taxon>metagenomes</taxon>
        <taxon>ecological metagenomes</taxon>
    </lineage>
</organism>
<evidence type="ECO:0000259" key="5">
    <source>
        <dbReference type="PROSITE" id="PS51935"/>
    </source>
</evidence>
<dbReference type="Gene3D" id="3.90.1720.10">
    <property type="entry name" value="endopeptidase domain like (from Nostoc punctiforme)"/>
    <property type="match status" value="1"/>
</dbReference>
<gene>
    <name evidence="6" type="primary">mepH_5</name>
    <name evidence="6" type="ORF">GALL_186880</name>
</gene>
<name>A0A1J5S582_9ZZZZ</name>
<evidence type="ECO:0000256" key="2">
    <source>
        <dbReference type="ARBA" id="ARBA00022670"/>
    </source>
</evidence>
<feature type="domain" description="NlpC/P60" evidence="5">
    <location>
        <begin position="60"/>
        <end position="184"/>
    </location>
</feature>
<comment type="caution">
    <text evidence="6">The sequence shown here is derived from an EMBL/GenBank/DDBJ whole genome shotgun (WGS) entry which is preliminary data.</text>
</comment>
<dbReference type="PROSITE" id="PS51935">
    <property type="entry name" value="NLPC_P60"/>
    <property type="match status" value="1"/>
</dbReference>
<evidence type="ECO:0000256" key="4">
    <source>
        <dbReference type="ARBA" id="ARBA00022807"/>
    </source>
</evidence>
<dbReference type="PANTHER" id="PTHR47053">
    <property type="entry name" value="MUREIN DD-ENDOPEPTIDASE MEPH-RELATED"/>
    <property type="match status" value="1"/>
</dbReference>
<keyword evidence="4" id="KW-0788">Thiol protease</keyword>
<dbReference type="SUPFAM" id="SSF54001">
    <property type="entry name" value="Cysteine proteinases"/>
    <property type="match status" value="1"/>
</dbReference>
<dbReference type="Pfam" id="PF00877">
    <property type="entry name" value="NLPC_P60"/>
    <property type="match status" value="1"/>
</dbReference>
<evidence type="ECO:0000256" key="3">
    <source>
        <dbReference type="ARBA" id="ARBA00022801"/>
    </source>
</evidence>
<dbReference type="InterPro" id="IPR000064">
    <property type="entry name" value="NLP_P60_dom"/>
</dbReference>
<dbReference type="EC" id="3.4.-.-" evidence="6"/>
<reference evidence="6" key="1">
    <citation type="submission" date="2016-10" db="EMBL/GenBank/DDBJ databases">
        <title>Sequence of Gallionella enrichment culture.</title>
        <authorList>
            <person name="Poehlein A."/>
            <person name="Muehling M."/>
            <person name="Daniel R."/>
        </authorList>
    </citation>
    <scope>NUCLEOTIDE SEQUENCE</scope>
</reference>
<dbReference type="EMBL" id="MLJW01000108">
    <property type="protein sequence ID" value="OIQ99279.1"/>
    <property type="molecule type" value="Genomic_DNA"/>
</dbReference>
<accession>A0A1J5S582</accession>
<dbReference type="AlphaFoldDB" id="A0A1J5S582"/>
<keyword evidence="2" id="KW-0645">Protease</keyword>
<evidence type="ECO:0000256" key="1">
    <source>
        <dbReference type="ARBA" id="ARBA00007074"/>
    </source>
</evidence>
<dbReference type="InterPro" id="IPR051202">
    <property type="entry name" value="Peptidase_C40"/>
</dbReference>
<keyword evidence="3 6" id="KW-0378">Hydrolase</keyword>
<dbReference type="GO" id="GO:0008234">
    <property type="term" value="F:cysteine-type peptidase activity"/>
    <property type="evidence" value="ECO:0007669"/>
    <property type="project" value="UniProtKB-KW"/>
</dbReference>
<sequence length="186" mass="20115">MSLANHLRKLTPALAAASLLLAAPSFAEDPPADTGPSLRLSSALIERATDSANAAVSSVAEGADAVVARALELVGIRYRRGGSSPKTGFDCSGFVDNVFKVGLGLILPHNASQIARTGERVKEDDLQPGDLVFFNTMRRAFSHVGIYLGDHLFVHAPHTGAEVRVEDMRERYWVKRFDGARRMTIE</sequence>
<dbReference type="PANTHER" id="PTHR47053:SF1">
    <property type="entry name" value="MUREIN DD-ENDOPEPTIDASE MEPH-RELATED"/>
    <property type="match status" value="1"/>
</dbReference>
<dbReference type="GO" id="GO:0006508">
    <property type="term" value="P:proteolysis"/>
    <property type="evidence" value="ECO:0007669"/>
    <property type="project" value="UniProtKB-KW"/>
</dbReference>
<evidence type="ECO:0000313" key="6">
    <source>
        <dbReference type="EMBL" id="OIQ99279.1"/>
    </source>
</evidence>
<protein>
    <submittedName>
        <fullName evidence="6">Murein DD-endopeptidase MepH</fullName>
        <ecNumber evidence="6">3.4.-.-</ecNumber>
    </submittedName>
</protein>
<comment type="similarity">
    <text evidence="1">Belongs to the peptidase C40 family.</text>
</comment>
<dbReference type="InterPro" id="IPR038765">
    <property type="entry name" value="Papain-like_cys_pep_sf"/>
</dbReference>